<feature type="region of interest" description="Disordered" evidence="1">
    <location>
        <begin position="1"/>
        <end position="72"/>
    </location>
</feature>
<keyword evidence="5" id="KW-1185">Reference proteome</keyword>
<accession>A0AAD6LY51</accession>
<dbReference type="EMBL" id="JAQIZT010000013">
    <property type="protein sequence ID" value="KAJ6976186.1"/>
    <property type="molecule type" value="Genomic_DNA"/>
</dbReference>
<protein>
    <submittedName>
        <fullName evidence="2">Uncharacterized protein</fullName>
    </submittedName>
</protein>
<gene>
    <name evidence="2" type="ORF">NC653_030073</name>
    <name evidence="3" type="ORF">NC653_031883</name>
    <name evidence="4" type="ORF">NC653_031890</name>
</gene>
<feature type="compositionally biased region" description="Polar residues" evidence="1">
    <location>
        <begin position="51"/>
        <end position="72"/>
    </location>
</feature>
<organism evidence="2 5">
    <name type="scientific">Populus alba x Populus x berolinensis</name>
    <dbReference type="NCBI Taxonomy" id="444605"/>
    <lineage>
        <taxon>Eukaryota</taxon>
        <taxon>Viridiplantae</taxon>
        <taxon>Streptophyta</taxon>
        <taxon>Embryophyta</taxon>
        <taxon>Tracheophyta</taxon>
        <taxon>Spermatophyta</taxon>
        <taxon>Magnoliopsida</taxon>
        <taxon>eudicotyledons</taxon>
        <taxon>Gunneridae</taxon>
        <taxon>Pentapetalae</taxon>
        <taxon>rosids</taxon>
        <taxon>fabids</taxon>
        <taxon>Malpighiales</taxon>
        <taxon>Salicaceae</taxon>
        <taxon>Saliceae</taxon>
        <taxon>Populus</taxon>
    </lineage>
</organism>
<dbReference type="AlphaFoldDB" id="A0AAD6LY51"/>
<name>A0AAD6LY51_9ROSI</name>
<comment type="caution">
    <text evidence="2">The sequence shown here is derived from an EMBL/GenBank/DDBJ whole genome shotgun (WGS) entry which is preliminary data.</text>
</comment>
<dbReference type="Proteomes" id="UP001164929">
    <property type="component" value="Chromosome 13"/>
</dbReference>
<evidence type="ECO:0000313" key="5">
    <source>
        <dbReference type="Proteomes" id="UP001164929"/>
    </source>
</evidence>
<dbReference type="EMBL" id="JAQIZT010000013">
    <property type="protein sequence ID" value="KAJ6973922.1"/>
    <property type="molecule type" value="Genomic_DNA"/>
</dbReference>
<feature type="compositionally biased region" description="Basic and acidic residues" evidence="1">
    <location>
        <begin position="39"/>
        <end position="50"/>
    </location>
</feature>
<proteinExistence type="predicted"/>
<evidence type="ECO:0000313" key="3">
    <source>
        <dbReference type="EMBL" id="KAJ6976179.1"/>
    </source>
</evidence>
<evidence type="ECO:0000313" key="4">
    <source>
        <dbReference type="EMBL" id="KAJ6976186.1"/>
    </source>
</evidence>
<reference evidence="2" key="1">
    <citation type="journal article" date="2023" name="Mol. Ecol. Resour.">
        <title>Chromosome-level genome assembly of a triploid poplar Populus alba 'Berolinensis'.</title>
        <authorList>
            <person name="Chen S."/>
            <person name="Yu Y."/>
            <person name="Wang X."/>
            <person name="Wang S."/>
            <person name="Zhang T."/>
            <person name="Zhou Y."/>
            <person name="He R."/>
            <person name="Meng N."/>
            <person name="Wang Y."/>
            <person name="Liu W."/>
            <person name="Liu Z."/>
            <person name="Liu J."/>
            <person name="Guo Q."/>
            <person name="Huang H."/>
            <person name="Sederoff R.R."/>
            <person name="Wang G."/>
            <person name="Qu G."/>
            <person name="Chen S."/>
        </authorList>
    </citation>
    <scope>NUCLEOTIDE SEQUENCE</scope>
    <source>
        <strain evidence="2">SC-2020</strain>
    </source>
</reference>
<feature type="compositionally biased region" description="Polar residues" evidence="1">
    <location>
        <begin position="1"/>
        <end position="10"/>
    </location>
</feature>
<dbReference type="EMBL" id="JAQIZT010000013">
    <property type="protein sequence ID" value="KAJ6976179.1"/>
    <property type="molecule type" value="Genomic_DNA"/>
</dbReference>
<evidence type="ECO:0000313" key="2">
    <source>
        <dbReference type="EMBL" id="KAJ6973922.1"/>
    </source>
</evidence>
<sequence>MRSSPYSSISAKIDNRSSHRTRSKEGSSSMTPADEALDLEPRPPNREDFNHQTPEVDQQQTSLNGNMKRTEA</sequence>
<evidence type="ECO:0000256" key="1">
    <source>
        <dbReference type="SAM" id="MobiDB-lite"/>
    </source>
</evidence>